<feature type="repeat" description="ANK" evidence="1">
    <location>
        <begin position="42"/>
        <end position="63"/>
    </location>
</feature>
<dbReference type="Gene3D" id="1.25.40.20">
    <property type="entry name" value="Ankyrin repeat-containing domain"/>
    <property type="match status" value="2"/>
</dbReference>
<keyword evidence="1" id="KW-0040">ANK repeat</keyword>
<dbReference type="AlphaFoldDB" id="A0AAD5P0A0"/>
<protein>
    <submittedName>
        <fullName evidence="3">Uncharacterized protein</fullName>
    </submittedName>
</protein>
<dbReference type="PANTHER" id="PTHR24121:SF22">
    <property type="entry name" value="PROTEIN ACCELERATED CELL DEATH 6-LIKE"/>
    <property type="match status" value="1"/>
</dbReference>
<evidence type="ECO:0000313" key="4">
    <source>
        <dbReference type="Proteomes" id="UP001064489"/>
    </source>
</evidence>
<dbReference type="InterPro" id="IPR036770">
    <property type="entry name" value="Ankyrin_rpt-contain_sf"/>
</dbReference>
<reference evidence="3" key="2">
    <citation type="submission" date="2023-02" db="EMBL/GenBank/DDBJ databases">
        <authorList>
            <person name="Swenson N.G."/>
            <person name="Wegrzyn J.L."/>
            <person name="Mcevoy S.L."/>
        </authorList>
    </citation>
    <scope>NUCLEOTIDE SEQUENCE</scope>
    <source>
        <strain evidence="3">91603</strain>
        <tissue evidence="3">Leaf</tissue>
    </source>
</reference>
<dbReference type="PANTHER" id="PTHR24121">
    <property type="entry name" value="NO MECHANORECEPTOR POTENTIAL C, ISOFORM D-RELATED"/>
    <property type="match status" value="1"/>
</dbReference>
<dbReference type="Pfam" id="PF12796">
    <property type="entry name" value="Ank_2"/>
    <property type="match status" value="2"/>
</dbReference>
<organism evidence="3 4">
    <name type="scientific">Acer negundo</name>
    <name type="common">Box elder</name>
    <dbReference type="NCBI Taxonomy" id="4023"/>
    <lineage>
        <taxon>Eukaryota</taxon>
        <taxon>Viridiplantae</taxon>
        <taxon>Streptophyta</taxon>
        <taxon>Embryophyta</taxon>
        <taxon>Tracheophyta</taxon>
        <taxon>Spermatophyta</taxon>
        <taxon>Magnoliopsida</taxon>
        <taxon>eudicotyledons</taxon>
        <taxon>Gunneridae</taxon>
        <taxon>Pentapetalae</taxon>
        <taxon>rosids</taxon>
        <taxon>malvids</taxon>
        <taxon>Sapindales</taxon>
        <taxon>Sapindaceae</taxon>
        <taxon>Hippocastanoideae</taxon>
        <taxon>Acereae</taxon>
        <taxon>Acer</taxon>
    </lineage>
</organism>
<dbReference type="PROSITE" id="PS50297">
    <property type="entry name" value="ANK_REP_REGION"/>
    <property type="match status" value="1"/>
</dbReference>
<proteinExistence type="predicted"/>
<evidence type="ECO:0000256" key="2">
    <source>
        <dbReference type="SAM" id="MobiDB-lite"/>
    </source>
</evidence>
<dbReference type="SUPFAM" id="SSF48403">
    <property type="entry name" value="Ankyrin repeat"/>
    <property type="match status" value="1"/>
</dbReference>
<feature type="compositionally biased region" description="Basic and acidic residues" evidence="2">
    <location>
        <begin position="201"/>
        <end position="212"/>
    </location>
</feature>
<dbReference type="InterPro" id="IPR002110">
    <property type="entry name" value="Ankyrin_rpt"/>
</dbReference>
<dbReference type="PROSITE" id="PS50088">
    <property type="entry name" value="ANK_REPEAT"/>
    <property type="match status" value="1"/>
</dbReference>
<comment type="caution">
    <text evidence="3">The sequence shown here is derived from an EMBL/GenBank/DDBJ whole genome shotgun (WGS) entry which is preliminary data.</text>
</comment>
<dbReference type="Proteomes" id="UP001064489">
    <property type="component" value="Chromosome 1"/>
</dbReference>
<evidence type="ECO:0000313" key="3">
    <source>
        <dbReference type="EMBL" id="KAI9195160.1"/>
    </source>
</evidence>
<keyword evidence="4" id="KW-1185">Reference proteome</keyword>
<gene>
    <name evidence="3" type="ORF">LWI28_012313</name>
</gene>
<feature type="compositionally biased region" description="Polar residues" evidence="2">
    <location>
        <begin position="183"/>
        <end position="200"/>
    </location>
</feature>
<accession>A0AAD5P0A0</accession>
<evidence type="ECO:0000256" key="1">
    <source>
        <dbReference type="PROSITE-ProRule" id="PRU00023"/>
    </source>
</evidence>
<dbReference type="SMART" id="SM00248">
    <property type="entry name" value="ANK"/>
    <property type="match status" value="5"/>
</dbReference>
<name>A0AAD5P0A0_ACENE</name>
<dbReference type="EMBL" id="JAJSOW010000003">
    <property type="protein sequence ID" value="KAI9195160.1"/>
    <property type="molecule type" value="Genomic_DNA"/>
</dbReference>
<feature type="region of interest" description="Disordered" evidence="2">
    <location>
        <begin position="176"/>
        <end position="222"/>
    </location>
</feature>
<feature type="compositionally biased region" description="Polar residues" evidence="2">
    <location>
        <begin position="213"/>
        <end position="222"/>
    </location>
</feature>
<sequence>MLQMINEAKDTALHEAVRYNHIDVVKVLTVEDHELPYDANNAGKTPLYLAAERGYAEVLQEILHTCISPADHGPCSRTALHATVIRNDIGKLISLSSSFIEISILKIVFCFSMCANEPPHFAARFGYIEIAEMLLIKERSTAYKGDIDGDTALHVAAAHGRVDIIGRRALYNDIYGDRKENKSNPTESSTSKDGNGNANDRSSRDDTVEKARQNNVLVAANS</sequence>
<reference evidence="3" key="1">
    <citation type="journal article" date="2022" name="Plant J.">
        <title>Strategies of tolerance reflected in two North American maple genomes.</title>
        <authorList>
            <person name="McEvoy S.L."/>
            <person name="Sezen U.U."/>
            <person name="Trouern-Trend A."/>
            <person name="McMahon S.M."/>
            <person name="Schaberg P.G."/>
            <person name="Yang J."/>
            <person name="Wegrzyn J.L."/>
            <person name="Swenson N.G."/>
        </authorList>
    </citation>
    <scope>NUCLEOTIDE SEQUENCE</scope>
    <source>
        <strain evidence="3">91603</strain>
    </source>
</reference>